<reference evidence="6 7" key="1">
    <citation type="journal article" date="2023" name="BMC Biol.">
        <title>The compact genome of the sponge Oopsacas minuta (Hexactinellida) is lacking key metazoan core genes.</title>
        <authorList>
            <person name="Santini S."/>
            <person name="Schenkelaars Q."/>
            <person name="Jourda C."/>
            <person name="Duchesne M."/>
            <person name="Belahbib H."/>
            <person name="Rocher C."/>
            <person name="Selva M."/>
            <person name="Riesgo A."/>
            <person name="Vervoort M."/>
            <person name="Leys S.P."/>
            <person name="Kodjabachian L."/>
            <person name="Le Bivic A."/>
            <person name="Borchiellini C."/>
            <person name="Claverie J.M."/>
            <person name="Renard E."/>
        </authorList>
    </citation>
    <scope>NUCLEOTIDE SEQUENCE [LARGE SCALE GENOMIC DNA]</scope>
    <source>
        <strain evidence="6">SPO-2</strain>
    </source>
</reference>
<proteinExistence type="predicted"/>
<dbReference type="GO" id="GO:0005829">
    <property type="term" value="C:cytosol"/>
    <property type="evidence" value="ECO:0007669"/>
    <property type="project" value="GOC"/>
</dbReference>
<dbReference type="InterPro" id="IPR019514">
    <property type="entry name" value="Syndetin_C"/>
</dbReference>
<dbReference type="InterPro" id="IPR019515">
    <property type="entry name" value="VPS54_N"/>
</dbReference>
<dbReference type="EMBL" id="JAKMXF010000099">
    <property type="protein sequence ID" value="KAI6658191.1"/>
    <property type="molecule type" value="Genomic_DNA"/>
</dbReference>
<evidence type="ECO:0000259" key="5">
    <source>
        <dbReference type="Pfam" id="PF10475"/>
    </source>
</evidence>
<keyword evidence="2" id="KW-0653">Protein transport</keyword>
<dbReference type="Pfam" id="PF10474">
    <property type="entry name" value="Syndetin_C"/>
    <property type="match status" value="1"/>
</dbReference>
<dbReference type="GO" id="GO:1990745">
    <property type="term" value="C:EARP complex"/>
    <property type="evidence" value="ECO:0007669"/>
    <property type="project" value="InterPro"/>
</dbReference>
<dbReference type="PANTHER" id="PTHR13258:SF0">
    <property type="entry name" value="SYNDETIN"/>
    <property type="match status" value="1"/>
</dbReference>
<dbReference type="GO" id="GO:0015031">
    <property type="term" value="P:protein transport"/>
    <property type="evidence" value="ECO:0007669"/>
    <property type="project" value="UniProtKB-KW"/>
</dbReference>
<dbReference type="AlphaFoldDB" id="A0AAV7K9X2"/>
<accession>A0AAV7K9X2</accession>
<gene>
    <name evidence="6" type="ORF">LOD99_15460</name>
</gene>
<feature type="domain" description="Syndetin C-terminal" evidence="4">
    <location>
        <begin position="439"/>
        <end position="514"/>
    </location>
</feature>
<evidence type="ECO:0000313" key="6">
    <source>
        <dbReference type="EMBL" id="KAI6658191.1"/>
    </source>
</evidence>
<evidence type="ECO:0000313" key="7">
    <source>
        <dbReference type="Proteomes" id="UP001165289"/>
    </source>
</evidence>
<dbReference type="GO" id="GO:0042147">
    <property type="term" value="P:retrograde transport, endosome to Golgi"/>
    <property type="evidence" value="ECO:0007669"/>
    <property type="project" value="InterPro"/>
</dbReference>
<comment type="caution">
    <text evidence="6">The sequence shown here is derived from an EMBL/GenBank/DDBJ whole genome shotgun (WGS) entry which is preliminary data.</text>
</comment>
<protein>
    <submittedName>
        <fullName evidence="6">Coiled-coil domain-containing protein</fullName>
    </submittedName>
</protein>
<dbReference type="PANTHER" id="PTHR13258">
    <property type="entry name" value="SYNDETIN"/>
    <property type="match status" value="1"/>
</dbReference>
<dbReference type="GO" id="GO:0032456">
    <property type="term" value="P:endocytic recycling"/>
    <property type="evidence" value="ECO:0007669"/>
    <property type="project" value="InterPro"/>
</dbReference>
<evidence type="ECO:0000256" key="3">
    <source>
        <dbReference type="ARBA" id="ARBA00023054"/>
    </source>
</evidence>
<evidence type="ECO:0000256" key="1">
    <source>
        <dbReference type="ARBA" id="ARBA00022448"/>
    </source>
</evidence>
<dbReference type="Pfam" id="PF10475">
    <property type="entry name" value="Vps54_N"/>
    <property type="match status" value="1"/>
</dbReference>
<dbReference type="Proteomes" id="UP001165289">
    <property type="component" value="Unassembled WGS sequence"/>
</dbReference>
<name>A0AAV7K9X2_9METZ</name>
<dbReference type="GO" id="GO:0000149">
    <property type="term" value="F:SNARE binding"/>
    <property type="evidence" value="ECO:0007669"/>
    <property type="project" value="TreeGrafter"/>
</dbReference>
<keyword evidence="7" id="KW-1185">Reference proteome</keyword>
<keyword evidence="3" id="KW-0175">Coiled coil</keyword>
<keyword evidence="1" id="KW-0813">Transport</keyword>
<sequence length="517" mass="60005">MVHRLIVSREISRLIQLNHNDYMEEVTRLVNIQSSLQKACNLSLQSRSQLQISLQGIKDGGLGILLSFRRMERLRSSLKQLSLVKTLHRADLWLKERLNTGHYKEAAHCCMIFLRALNSFHNYSCCIDLSSKLLDIQQVITSKLDANLVDLCENFEPGKYLNLMAAYTLLGKGEAAIDKLALNYVSQIKVLSKEVLRTHYGKLPDEYFQDTIRVISLDYFNHYHELRMEDLKLFIENESWELCPLPINFSLGQFTEFSFLSNSNSDSIAFDFDVQFDISNLQSRKSLLNFFHQSGPDSTASQDPLSIDYSIVNETSDSYINNSTYILTANTTLITLKYIGRYIQFMISLPSIALELFHFICQMYKYYFFVTNIYFADLRSFHFEHSIIEIHGMEVHENYYSTKLNTVLSEIESETNLQKQCLIPNFSIFHQLLSEDNIMFGLKQRIVGVESLLFLSEQLSKLKPTFESYFSRNTMLSSLDYVSSFYSQCIEISYGLRRPVYCGIARYAINYEQVFIN</sequence>
<evidence type="ECO:0000256" key="2">
    <source>
        <dbReference type="ARBA" id="ARBA00022927"/>
    </source>
</evidence>
<organism evidence="6 7">
    <name type="scientific">Oopsacas minuta</name>
    <dbReference type="NCBI Taxonomy" id="111878"/>
    <lineage>
        <taxon>Eukaryota</taxon>
        <taxon>Metazoa</taxon>
        <taxon>Porifera</taxon>
        <taxon>Hexactinellida</taxon>
        <taxon>Hexasterophora</taxon>
        <taxon>Lyssacinosida</taxon>
        <taxon>Leucopsacidae</taxon>
        <taxon>Oopsacas</taxon>
    </lineage>
</organism>
<evidence type="ECO:0000259" key="4">
    <source>
        <dbReference type="Pfam" id="PF10474"/>
    </source>
</evidence>
<feature type="domain" description="Vacuolar protein sorting-associated protein 54 N-terminal" evidence="5">
    <location>
        <begin position="6"/>
        <end position="201"/>
    </location>
</feature>
<dbReference type="InterPro" id="IPR040047">
    <property type="entry name" value="VPS50"/>
</dbReference>